<feature type="domain" description="DUF4062" evidence="1">
    <location>
        <begin position="1"/>
        <end position="58"/>
    </location>
</feature>
<sequence>MDCIPAGMEMFPASNEEQFEFIKKIIDDCDYYVLIIGGRYGSTGADGISYTEKEYDYAKSIGLDVLGFVHANVDEIVVAKTDKDEDARQRLSAFRKKVCEGRLVKMWSDSKELPGLVSLSLHMAMKMNPAVGWIRASHAGSRELLEQVNKLREENEKLRNDIKKTTPIKFSFDDIADLEDKFTISGRVLRNTNEHERNWSHEFTWSDIFYMISPGLLQYPSHDSVKKDLELAVKKRVYPGGYSFRIDPQIFETISIQLKSLGLVTTKYAETVKGGMALFWSLTPAGERKMFELRIVRKSS</sequence>
<organism evidence="2 3">
    <name type="scientific">Thalassobaculum fulvum</name>
    <dbReference type="NCBI Taxonomy" id="1633335"/>
    <lineage>
        <taxon>Bacteria</taxon>
        <taxon>Pseudomonadati</taxon>
        <taxon>Pseudomonadota</taxon>
        <taxon>Alphaproteobacteria</taxon>
        <taxon>Rhodospirillales</taxon>
        <taxon>Thalassobaculaceae</taxon>
        <taxon>Thalassobaculum</taxon>
    </lineage>
</organism>
<reference evidence="2" key="2">
    <citation type="submission" date="2020-09" db="EMBL/GenBank/DDBJ databases">
        <authorList>
            <person name="Sun Q."/>
            <person name="Kim S."/>
        </authorList>
    </citation>
    <scope>NUCLEOTIDE SEQUENCE</scope>
    <source>
        <strain evidence="2">KCTC 42651</strain>
    </source>
</reference>
<evidence type="ECO:0000313" key="2">
    <source>
        <dbReference type="EMBL" id="GHD41065.1"/>
    </source>
</evidence>
<dbReference type="Pfam" id="PF13271">
    <property type="entry name" value="DUF4062"/>
    <property type="match status" value="1"/>
</dbReference>
<comment type="caution">
    <text evidence="2">The sequence shown here is derived from an EMBL/GenBank/DDBJ whole genome shotgun (WGS) entry which is preliminary data.</text>
</comment>
<name>A0A919CP49_9PROT</name>
<accession>A0A919CP49</accession>
<dbReference type="Proteomes" id="UP000630353">
    <property type="component" value="Unassembled WGS sequence"/>
</dbReference>
<evidence type="ECO:0000259" key="1">
    <source>
        <dbReference type="Pfam" id="PF13271"/>
    </source>
</evidence>
<proteinExistence type="predicted"/>
<dbReference type="AlphaFoldDB" id="A0A919CP49"/>
<keyword evidence="3" id="KW-1185">Reference proteome</keyword>
<dbReference type="InterPro" id="IPR025139">
    <property type="entry name" value="DUF4062"/>
</dbReference>
<dbReference type="EMBL" id="BMZS01000001">
    <property type="protein sequence ID" value="GHD41065.1"/>
    <property type="molecule type" value="Genomic_DNA"/>
</dbReference>
<protein>
    <recommendedName>
        <fullName evidence="1">DUF4062 domain-containing protein</fullName>
    </recommendedName>
</protein>
<reference evidence="2" key="1">
    <citation type="journal article" date="2014" name="Int. J. Syst. Evol. Microbiol.">
        <title>Complete genome sequence of Corynebacterium casei LMG S-19264T (=DSM 44701T), isolated from a smear-ripened cheese.</title>
        <authorList>
            <consortium name="US DOE Joint Genome Institute (JGI-PGF)"/>
            <person name="Walter F."/>
            <person name="Albersmeier A."/>
            <person name="Kalinowski J."/>
            <person name="Ruckert C."/>
        </authorList>
    </citation>
    <scope>NUCLEOTIDE SEQUENCE</scope>
    <source>
        <strain evidence="2">KCTC 42651</strain>
    </source>
</reference>
<evidence type="ECO:0000313" key="3">
    <source>
        <dbReference type="Proteomes" id="UP000630353"/>
    </source>
</evidence>
<gene>
    <name evidence="2" type="ORF">GCM10017083_04980</name>
</gene>